<dbReference type="InterPro" id="IPR038416">
    <property type="entry name" value="Ribosom_S30AE_C_sf"/>
</dbReference>
<evidence type="ECO:0000259" key="3">
    <source>
        <dbReference type="Pfam" id="PF16321"/>
    </source>
</evidence>
<dbReference type="InterPro" id="IPR003489">
    <property type="entry name" value="RHF/RaiA"/>
</dbReference>
<dbReference type="Gene3D" id="3.30.160.100">
    <property type="entry name" value="Ribosome hibernation promotion factor-like"/>
    <property type="match status" value="1"/>
</dbReference>
<keyword evidence="2" id="KW-0963">Cytoplasm</keyword>
<protein>
    <recommendedName>
        <fullName evidence="2">Ribosome hibernation promoting factor</fullName>
        <shortName evidence="2">HPF</shortName>
    </recommendedName>
</protein>
<dbReference type="InterPro" id="IPR036567">
    <property type="entry name" value="RHF-like"/>
</dbReference>
<dbReference type="PANTHER" id="PTHR33231">
    <property type="entry name" value="30S RIBOSOMAL PROTEIN"/>
    <property type="match status" value="1"/>
</dbReference>
<dbReference type="PANTHER" id="PTHR33231:SF1">
    <property type="entry name" value="30S RIBOSOMAL PROTEIN"/>
    <property type="match status" value="1"/>
</dbReference>
<comment type="function">
    <text evidence="2">Required for dimerization of active 70S ribosomes into 100S ribosomes in stationary phase; 100S ribosomes are translationally inactive and sometimes present during exponential growth.</text>
</comment>
<comment type="caution">
    <text evidence="4">The sequence shown here is derived from an EMBL/GenBank/DDBJ whole genome shotgun (WGS) entry which is preliminary data.</text>
</comment>
<dbReference type="Proteomes" id="UP000886819">
    <property type="component" value="Unassembled WGS sequence"/>
</dbReference>
<dbReference type="InterPro" id="IPR032528">
    <property type="entry name" value="Ribosom_S30AE_C"/>
</dbReference>
<dbReference type="Gene3D" id="3.30.505.50">
    <property type="entry name" value="Sigma 54 modulation/S30EA ribosomal protein, C-terminal domain"/>
    <property type="match status" value="1"/>
</dbReference>
<name>A0A9D0YWE1_9FIRM</name>
<evidence type="ECO:0000313" key="5">
    <source>
        <dbReference type="Proteomes" id="UP000886819"/>
    </source>
</evidence>
<dbReference type="HAMAP" id="MF_00839">
    <property type="entry name" value="HPF"/>
    <property type="match status" value="1"/>
</dbReference>
<sequence>MSSKDFAVSPALWARIERKINKLSRYFDQNVEVQVRLTAEGKRRIAEITIPFKGGILRAEESTADMYQSIDSALIKVERQIRRHRTRLEKRLREDAFVEEAPEFYEEFEPDEPAPTIVRTKRYPLKPMTVEDAIDQMSMLGHTFFIFINSDTNQACVIYQRTDGNLGLLEPEY</sequence>
<evidence type="ECO:0000256" key="2">
    <source>
        <dbReference type="HAMAP-Rule" id="MF_00839"/>
    </source>
</evidence>
<dbReference type="AlphaFoldDB" id="A0A9D0YWE1"/>
<dbReference type="SUPFAM" id="SSF69754">
    <property type="entry name" value="Ribosome binding protein Y (YfiA homologue)"/>
    <property type="match status" value="1"/>
</dbReference>
<comment type="subunit">
    <text evidence="2">Interacts with 100S ribosomes.</text>
</comment>
<reference evidence="4" key="1">
    <citation type="submission" date="2020-10" db="EMBL/GenBank/DDBJ databases">
        <authorList>
            <person name="Gilroy R."/>
        </authorList>
    </citation>
    <scope>NUCLEOTIDE SEQUENCE</scope>
    <source>
        <strain evidence="4">ChiHile30-977</strain>
    </source>
</reference>
<feature type="domain" description="Sigma 54 modulation/S30EA ribosomal protein C-terminal" evidence="3">
    <location>
        <begin position="114"/>
        <end position="168"/>
    </location>
</feature>
<evidence type="ECO:0000313" key="4">
    <source>
        <dbReference type="EMBL" id="HIQ63085.1"/>
    </source>
</evidence>
<accession>A0A9D0YWE1</accession>
<comment type="subcellular location">
    <subcellularLocation>
        <location evidence="2">Cytoplasm</location>
    </subcellularLocation>
</comment>
<proteinExistence type="inferred from homology"/>
<reference evidence="4" key="2">
    <citation type="journal article" date="2021" name="PeerJ">
        <title>Extensive microbial diversity within the chicken gut microbiome revealed by metagenomics and culture.</title>
        <authorList>
            <person name="Gilroy R."/>
            <person name="Ravi A."/>
            <person name="Getino M."/>
            <person name="Pursley I."/>
            <person name="Horton D.L."/>
            <person name="Alikhan N.F."/>
            <person name="Baker D."/>
            <person name="Gharbi K."/>
            <person name="Hall N."/>
            <person name="Watson M."/>
            <person name="Adriaenssens E.M."/>
            <person name="Foster-Nyarko E."/>
            <person name="Jarju S."/>
            <person name="Secka A."/>
            <person name="Antonio M."/>
            <person name="Oren A."/>
            <person name="Chaudhuri R.R."/>
            <person name="La Ragione R."/>
            <person name="Hildebrand F."/>
            <person name="Pallen M.J."/>
        </authorList>
    </citation>
    <scope>NUCLEOTIDE SEQUENCE</scope>
    <source>
        <strain evidence="4">ChiHile30-977</strain>
    </source>
</reference>
<dbReference type="InterPro" id="IPR034694">
    <property type="entry name" value="HPF_long/plastid"/>
</dbReference>
<dbReference type="NCBIfam" id="TIGR00741">
    <property type="entry name" value="yfiA"/>
    <property type="match status" value="1"/>
</dbReference>
<dbReference type="Pfam" id="PF02482">
    <property type="entry name" value="Ribosomal_S30AE"/>
    <property type="match status" value="1"/>
</dbReference>
<organism evidence="4 5">
    <name type="scientific">Candidatus Avichristensenella intestinipullorum</name>
    <dbReference type="NCBI Taxonomy" id="2840693"/>
    <lineage>
        <taxon>Bacteria</taxon>
        <taxon>Bacillati</taxon>
        <taxon>Bacillota</taxon>
        <taxon>Clostridia</taxon>
        <taxon>Candidatus Avichristensenella</taxon>
    </lineage>
</organism>
<comment type="similarity">
    <text evidence="2">Belongs to the HPF/YfiA ribosome-associated protein family. Long HPF subfamily.</text>
</comment>
<dbReference type="Pfam" id="PF16321">
    <property type="entry name" value="Ribosom_S30AE_C"/>
    <property type="match status" value="1"/>
</dbReference>
<dbReference type="GO" id="GO:0045900">
    <property type="term" value="P:negative regulation of translational elongation"/>
    <property type="evidence" value="ECO:0007669"/>
    <property type="project" value="TreeGrafter"/>
</dbReference>
<dbReference type="CDD" id="cd00552">
    <property type="entry name" value="RaiA"/>
    <property type="match status" value="1"/>
</dbReference>
<dbReference type="EMBL" id="DVFI01000087">
    <property type="protein sequence ID" value="HIQ63085.1"/>
    <property type="molecule type" value="Genomic_DNA"/>
</dbReference>
<evidence type="ECO:0000256" key="1">
    <source>
        <dbReference type="ARBA" id="ARBA00022845"/>
    </source>
</evidence>
<gene>
    <name evidence="4" type="primary">raiA</name>
    <name evidence="2" type="synonym">hpf</name>
    <name evidence="4" type="ORF">IAA66_05795</name>
</gene>
<keyword evidence="1 2" id="KW-0810">Translation regulation</keyword>
<dbReference type="GO" id="GO:0022627">
    <property type="term" value="C:cytosolic small ribosomal subunit"/>
    <property type="evidence" value="ECO:0007669"/>
    <property type="project" value="TreeGrafter"/>
</dbReference>
<dbReference type="InterPro" id="IPR050574">
    <property type="entry name" value="HPF/YfiA_ribosome-assoc"/>
</dbReference>
<dbReference type="GO" id="GO:0043024">
    <property type="term" value="F:ribosomal small subunit binding"/>
    <property type="evidence" value="ECO:0007669"/>
    <property type="project" value="TreeGrafter"/>
</dbReference>